<keyword evidence="3" id="KW-1185">Reference proteome</keyword>
<reference evidence="2 3" key="1">
    <citation type="journal article" date="2024" name="G3 (Bethesda)">
        <title>Genome assembly of Hibiscus sabdariffa L. provides insights into metabolisms of medicinal natural products.</title>
        <authorList>
            <person name="Kim T."/>
        </authorList>
    </citation>
    <scope>NUCLEOTIDE SEQUENCE [LARGE SCALE GENOMIC DNA]</scope>
    <source>
        <strain evidence="2">TK-2024</strain>
        <tissue evidence="2">Old leaves</tissue>
    </source>
</reference>
<name>A0ABR2D4F3_9ROSI</name>
<protein>
    <submittedName>
        <fullName evidence="2">Uncharacterized protein</fullName>
    </submittedName>
</protein>
<accession>A0ABR2D4F3</accession>
<sequence length="123" mass="14340">MGREGDEESSMVDRRRSNMNKISSSNILVACLFYEHKSISPNCSDTRIMSLEHSMEIETKPTKERKKRMGIESELSFPSTTIIQPQKDLNESKYTEESSRNEKIDENHQSTKNEKENGRRRLK</sequence>
<dbReference type="EMBL" id="JBBPBM010000036">
    <property type="protein sequence ID" value="KAK8529650.1"/>
    <property type="molecule type" value="Genomic_DNA"/>
</dbReference>
<evidence type="ECO:0000313" key="3">
    <source>
        <dbReference type="Proteomes" id="UP001472677"/>
    </source>
</evidence>
<feature type="compositionally biased region" description="Acidic residues" evidence="1">
    <location>
        <begin position="1"/>
        <end position="10"/>
    </location>
</feature>
<feature type="region of interest" description="Disordered" evidence="1">
    <location>
        <begin position="54"/>
        <end position="123"/>
    </location>
</feature>
<feature type="compositionally biased region" description="Basic and acidic residues" evidence="1">
    <location>
        <begin position="88"/>
        <end position="123"/>
    </location>
</feature>
<dbReference type="Proteomes" id="UP001472677">
    <property type="component" value="Unassembled WGS sequence"/>
</dbReference>
<evidence type="ECO:0000313" key="2">
    <source>
        <dbReference type="EMBL" id="KAK8529650.1"/>
    </source>
</evidence>
<proteinExistence type="predicted"/>
<feature type="region of interest" description="Disordered" evidence="1">
    <location>
        <begin position="1"/>
        <end position="20"/>
    </location>
</feature>
<comment type="caution">
    <text evidence="2">The sequence shown here is derived from an EMBL/GenBank/DDBJ whole genome shotgun (WGS) entry which is preliminary data.</text>
</comment>
<gene>
    <name evidence="2" type="ORF">V6N12_060427</name>
</gene>
<organism evidence="2 3">
    <name type="scientific">Hibiscus sabdariffa</name>
    <name type="common">roselle</name>
    <dbReference type="NCBI Taxonomy" id="183260"/>
    <lineage>
        <taxon>Eukaryota</taxon>
        <taxon>Viridiplantae</taxon>
        <taxon>Streptophyta</taxon>
        <taxon>Embryophyta</taxon>
        <taxon>Tracheophyta</taxon>
        <taxon>Spermatophyta</taxon>
        <taxon>Magnoliopsida</taxon>
        <taxon>eudicotyledons</taxon>
        <taxon>Gunneridae</taxon>
        <taxon>Pentapetalae</taxon>
        <taxon>rosids</taxon>
        <taxon>malvids</taxon>
        <taxon>Malvales</taxon>
        <taxon>Malvaceae</taxon>
        <taxon>Malvoideae</taxon>
        <taxon>Hibiscus</taxon>
    </lineage>
</organism>
<evidence type="ECO:0000256" key="1">
    <source>
        <dbReference type="SAM" id="MobiDB-lite"/>
    </source>
</evidence>